<dbReference type="CDD" id="cd06171">
    <property type="entry name" value="Sigma70_r4"/>
    <property type="match status" value="1"/>
</dbReference>
<evidence type="ECO:0000256" key="1">
    <source>
        <dbReference type="ARBA" id="ARBA00023015"/>
    </source>
</evidence>
<organism evidence="8 9">
    <name type="scientific">Thermoclostridium caenicola</name>
    <dbReference type="NCBI Taxonomy" id="659425"/>
    <lineage>
        <taxon>Bacteria</taxon>
        <taxon>Bacillati</taxon>
        <taxon>Bacillota</taxon>
        <taxon>Clostridia</taxon>
        <taxon>Eubacteriales</taxon>
        <taxon>Oscillospiraceae</taxon>
        <taxon>Thermoclostridium</taxon>
    </lineage>
</organism>
<feature type="domain" description="RNA polymerase sigma-70 region 3" evidence="5">
    <location>
        <begin position="115"/>
        <end position="183"/>
    </location>
</feature>
<dbReference type="Gene3D" id="1.20.120.1810">
    <property type="match status" value="1"/>
</dbReference>
<dbReference type="Proteomes" id="UP000324781">
    <property type="component" value="Unassembled WGS sequence"/>
</dbReference>
<evidence type="ECO:0000256" key="4">
    <source>
        <dbReference type="ARBA" id="ARBA00023163"/>
    </source>
</evidence>
<keyword evidence="2" id="KW-0731">Sigma factor</keyword>
<evidence type="ECO:0000259" key="6">
    <source>
        <dbReference type="Pfam" id="PF04542"/>
    </source>
</evidence>
<keyword evidence="1" id="KW-0805">Transcription regulation</keyword>
<dbReference type="PANTHER" id="PTHR30385">
    <property type="entry name" value="SIGMA FACTOR F FLAGELLAR"/>
    <property type="match status" value="1"/>
</dbReference>
<dbReference type="NCBIfam" id="TIGR02937">
    <property type="entry name" value="sigma70-ECF"/>
    <property type="match status" value="1"/>
</dbReference>
<keyword evidence="9" id="KW-1185">Reference proteome</keyword>
<dbReference type="InterPro" id="IPR000943">
    <property type="entry name" value="RNA_pol_sigma70"/>
</dbReference>
<feature type="domain" description="RNA polymerase sigma-70 region 2" evidence="6">
    <location>
        <begin position="39"/>
        <end position="102"/>
    </location>
</feature>
<dbReference type="InterPro" id="IPR014322">
    <property type="entry name" value="RNA_pol_sigma-B/F/G"/>
</dbReference>
<dbReference type="InterPro" id="IPR014284">
    <property type="entry name" value="RNA_pol_sigma-70_dom"/>
</dbReference>
<dbReference type="GO" id="GO:0003677">
    <property type="term" value="F:DNA binding"/>
    <property type="evidence" value="ECO:0007669"/>
    <property type="project" value="UniProtKB-KW"/>
</dbReference>
<evidence type="ECO:0000313" key="9">
    <source>
        <dbReference type="Proteomes" id="UP000324781"/>
    </source>
</evidence>
<dbReference type="SUPFAM" id="SSF88659">
    <property type="entry name" value="Sigma3 and sigma4 domains of RNA polymerase sigma factors"/>
    <property type="match status" value="2"/>
</dbReference>
<evidence type="ECO:0000259" key="7">
    <source>
        <dbReference type="Pfam" id="PF04545"/>
    </source>
</evidence>
<dbReference type="Pfam" id="PF04539">
    <property type="entry name" value="Sigma70_r3"/>
    <property type="match status" value="1"/>
</dbReference>
<dbReference type="Pfam" id="PF04545">
    <property type="entry name" value="Sigma70_r4"/>
    <property type="match status" value="1"/>
</dbReference>
<reference evidence="8 9" key="1">
    <citation type="submission" date="2016-11" db="EMBL/GenBank/DDBJ databases">
        <authorList>
            <person name="Varghese N."/>
            <person name="Submissions S."/>
        </authorList>
    </citation>
    <scope>NUCLEOTIDE SEQUENCE [LARGE SCALE GENOMIC DNA]</scope>
    <source>
        <strain evidence="8 9">DSM 19027</strain>
    </source>
</reference>
<evidence type="ECO:0000256" key="2">
    <source>
        <dbReference type="ARBA" id="ARBA00023082"/>
    </source>
</evidence>
<dbReference type="InterPro" id="IPR013325">
    <property type="entry name" value="RNA_pol_sigma_r2"/>
</dbReference>
<dbReference type="InterPro" id="IPR007624">
    <property type="entry name" value="RNA_pol_sigma70_r3"/>
</dbReference>
<keyword evidence="4" id="KW-0804">Transcription</keyword>
<dbReference type="Gene3D" id="1.20.140.160">
    <property type="match status" value="1"/>
</dbReference>
<proteinExistence type="predicted"/>
<dbReference type="GO" id="GO:0016987">
    <property type="term" value="F:sigma factor activity"/>
    <property type="evidence" value="ECO:0007669"/>
    <property type="project" value="UniProtKB-KW"/>
</dbReference>
<dbReference type="GO" id="GO:0006352">
    <property type="term" value="P:DNA-templated transcription initiation"/>
    <property type="evidence" value="ECO:0007669"/>
    <property type="project" value="InterPro"/>
</dbReference>
<dbReference type="Pfam" id="PF04542">
    <property type="entry name" value="Sigma70_r2"/>
    <property type="match status" value="1"/>
</dbReference>
<dbReference type="PRINTS" id="PR00046">
    <property type="entry name" value="SIGMA70FCT"/>
</dbReference>
<dbReference type="InterPro" id="IPR007630">
    <property type="entry name" value="RNA_pol_sigma70_r4"/>
</dbReference>
<gene>
    <name evidence="8" type="ORF">SAMN05444373_1003105</name>
</gene>
<sequence length="252" mass="30314">MSKESGSPETQECTEKELFEAYRKNRDLAIRNEIISRYLYLADIITKKFTNRGVERDDIYQVACLALINAVERFDPDAEVKFVSFATPTIVGEIKRYFRDKASVIRIPRRIYEVYQKVNQAREYLMQKLKRSPRIDEIADYLKMKEETILEIIESWNVYNIQSFDQTVFEEDDLELHETVGEDDETFERINNRDFLEKAMENFNQAEKQFIKLRFFENKTQKDIAKHFNVSQMYISRLEKRTLEKFRYILKK</sequence>
<dbReference type="EMBL" id="FQZP01000003">
    <property type="protein sequence ID" value="SHI51591.1"/>
    <property type="molecule type" value="Genomic_DNA"/>
</dbReference>
<dbReference type="RefSeq" id="WP_149677647.1">
    <property type="nucleotide sequence ID" value="NZ_FQZP01000003.1"/>
</dbReference>
<evidence type="ECO:0000259" key="5">
    <source>
        <dbReference type="Pfam" id="PF04539"/>
    </source>
</evidence>
<dbReference type="NCBIfam" id="TIGR02980">
    <property type="entry name" value="SigBFG"/>
    <property type="match status" value="1"/>
</dbReference>
<evidence type="ECO:0000313" key="8">
    <source>
        <dbReference type="EMBL" id="SHI51591.1"/>
    </source>
</evidence>
<dbReference type="InterPro" id="IPR013324">
    <property type="entry name" value="RNA_pol_sigma_r3/r4-like"/>
</dbReference>
<evidence type="ECO:0000256" key="3">
    <source>
        <dbReference type="ARBA" id="ARBA00023125"/>
    </source>
</evidence>
<keyword evidence="3" id="KW-0238">DNA-binding</keyword>
<name>A0A1M6BSB5_9FIRM</name>
<dbReference type="OrthoDB" id="9809557at2"/>
<dbReference type="SUPFAM" id="SSF88946">
    <property type="entry name" value="Sigma2 domain of RNA polymerase sigma factors"/>
    <property type="match status" value="1"/>
</dbReference>
<dbReference type="InterPro" id="IPR007627">
    <property type="entry name" value="RNA_pol_sigma70_r2"/>
</dbReference>
<dbReference type="AlphaFoldDB" id="A0A1M6BSB5"/>
<accession>A0A1M6BSB5</accession>
<dbReference type="PANTHER" id="PTHR30385:SF4">
    <property type="entry name" value="RNA POLYMERASE SIGMA-E FACTOR"/>
    <property type="match status" value="1"/>
</dbReference>
<protein>
    <submittedName>
        <fullName evidence="8">RNA polymerase, sigma 37 subunit, RpsB/SigB</fullName>
    </submittedName>
</protein>
<feature type="domain" description="RNA polymerase sigma-70 region 4" evidence="7">
    <location>
        <begin position="199"/>
        <end position="247"/>
    </location>
</feature>